<comment type="subcellular location">
    <subcellularLocation>
        <location evidence="13">Cytoplasm</location>
    </subcellularLocation>
</comment>
<comment type="caution">
    <text evidence="13">Was originally thought to be a dihydrodipicolinate reductase (DHDPR), catalyzing the conversion of dihydrodipicolinate to tetrahydrodipicolinate. However, it was shown in E.coli that the substrate of the enzymatic reaction is not dihydrodipicolinate (DHDP) but in fact (2S,4S)-4-hydroxy-2,3,4,5-tetrahydrodipicolinic acid (HTPA), the product released by the DapA-catalyzed reaction.</text>
</comment>
<dbReference type="CDD" id="cd02274">
    <property type="entry name" value="DHDPR_N"/>
    <property type="match status" value="1"/>
</dbReference>
<comment type="similarity">
    <text evidence="1 13">Belongs to the DapB family.</text>
</comment>
<dbReference type="FunFam" id="3.30.360.10:FF:000004">
    <property type="entry name" value="4-hydroxy-tetrahydrodipicolinate reductase"/>
    <property type="match status" value="1"/>
</dbReference>
<evidence type="ECO:0000256" key="7">
    <source>
        <dbReference type="ARBA" id="ARBA00023027"/>
    </source>
</evidence>
<keyword evidence="4 13" id="KW-0521">NADP</keyword>
<dbReference type="InterPro" id="IPR000846">
    <property type="entry name" value="DapB_N"/>
</dbReference>
<dbReference type="InterPro" id="IPR022664">
    <property type="entry name" value="DapB_N_CS"/>
</dbReference>
<evidence type="ECO:0000256" key="9">
    <source>
        <dbReference type="ARBA" id="ARBA00037922"/>
    </source>
</evidence>
<feature type="active site" description="Proton donor" evidence="13">
    <location>
        <position position="175"/>
    </location>
</feature>
<dbReference type="Proteomes" id="UP000005156">
    <property type="component" value="Unassembled WGS sequence"/>
</dbReference>
<comment type="catalytic activity">
    <reaction evidence="11 13">
        <text>(S)-2,3,4,5-tetrahydrodipicolinate + NADP(+) + H2O = (2S,4S)-4-hydroxy-2,3,4,5-tetrahydrodipicolinate + NADPH + H(+)</text>
        <dbReference type="Rhea" id="RHEA:35331"/>
        <dbReference type="ChEBI" id="CHEBI:15377"/>
        <dbReference type="ChEBI" id="CHEBI:15378"/>
        <dbReference type="ChEBI" id="CHEBI:16845"/>
        <dbReference type="ChEBI" id="CHEBI:57783"/>
        <dbReference type="ChEBI" id="CHEBI:58349"/>
        <dbReference type="ChEBI" id="CHEBI:67139"/>
        <dbReference type="EC" id="1.17.1.8"/>
    </reaction>
</comment>
<evidence type="ECO:0000313" key="17">
    <source>
        <dbReference type="Proteomes" id="UP000005156"/>
    </source>
</evidence>
<feature type="binding site" evidence="13">
    <location>
        <begin position="115"/>
        <end position="117"/>
    </location>
    <ligand>
        <name>NAD(+)</name>
        <dbReference type="ChEBI" id="CHEBI:57540"/>
    </ligand>
</feature>
<keyword evidence="8 13" id="KW-0457">Lysine biosynthesis</keyword>
<evidence type="ECO:0000256" key="2">
    <source>
        <dbReference type="ARBA" id="ARBA00022490"/>
    </source>
</evidence>
<name>F3QJ12_9BURK</name>
<gene>
    <name evidence="13" type="primary">dapB</name>
    <name evidence="16" type="ORF">HMPREF9439_00912</name>
</gene>
<dbReference type="SUPFAM" id="SSF51735">
    <property type="entry name" value="NAD(P)-binding Rossmann-fold domains"/>
    <property type="match status" value="1"/>
</dbReference>
<dbReference type="PIRSF" id="PIRSF000161">
    <property type="entry name" value="DHPR"/>
    <property type="match status" value="1"/>
</dbReference>
<dbReference type="GO" id="GO:0019877">
    <property type="term" value="P:diaminopimelate biosynthetic process"/>
    <property type="evidence" value="ECO:0007669"/>
    <property type="project" value="UniProtKB-UniRule"/>
</dbReference>
<dbReference type="GO" id="GO:0009089">
    <property type="term" value="P:lysine biosynthetic process via diaminopimelate"/>
    <property type="evidence" value="ECO:0007669"/>
    <property type="project" value="UniProtKB-UniRule"/>
</dbReference>
<feature type="active site" description="Proton donor/acceptor" evidence="13">
    <location>
        <position position="171"/>
    </location>
</feature>
<evidence type="ECO:0000259" key="14">
    <source>
        <dbReference type="Pfam" id="PF01113"/>
    </source>
</evidence>
<dbReference type="GO" id="GO:0050661">
    <property type="term" value="F:NADP binding"/>
    <property type="evidence" value="ECO:0007669"/>
    <property type="project" value="UniProtKB-UniRule"/>
</dbReference>
<keyword evidence="17" id="KW-1185">Reference proteome</keyword>
<evidence type="ECO:0000259" key="15">
    <source>
        <dbReference type="Pfam" id="PF05173"/>
    </source>
</evidence>
<dbReference type="GO" id="GO:0016726">
    <property type="term" value="F:oxidoreductase activity, acting on CH or CH2 groups, NAD or NADP as acceptor"/>
    <property type="evidence" value="ECO:0007669"/>
    <property type="project" value="UniProtKB-UniRule"/>
</dbReference>
<comment type="subunit">
    <text evidence="13">Homotetramer.</text>
</comment>
<dbReference type="GO" id="GO:0051287">
    <property type="term" value="F:NAD binding"/>
    <property type="evidence" value="ECO:0007669"/>
    <property type="project" value="UniProtKB-UniRule"/>
</dbReference>
<dbReference type="Gene3D" id="3.30.360.10">
    <property type="entry name" value="Dihydrodipicolinate Reductase, domain 2"/>
    <property type="match status" value="1"/>
</dbReference>
<dbReference type="NCBIfam" id="TIGR00036">
    <property type="entry name" value="dapB"/>
    <property type="match status" value="1"/>
</dbReference>
<dbReference type="HAMAP" id="MF_00102">
    <property type="entry name" value="DapB"/>
    <property type="match status" value="1"/>
</dbReference>
<organism evidence="16 17">
    <name type="scientific">Parasutterella excrementihominis YIT 11859</name>
    <dbReference type="NCBI Taxonomy" id="762966"/>
    <lineage>
        <taxon>Bacteria</taxon>
        <taxon>Pseudomonadati</taxon>
        <taxon>Pseudomonadota</taxon>
        <taxon>Betaproteobacteria</taxon>
        <taxon>Burkholderiales</taxon>
        <taxon>Sutterellaceae</taxon>
        <taxon>Parasutterella</taxon>
    </lineage>
</organism>
<dbReference type="EC" id="1.17.1.8" evidence="10 13"/>
<dbReference type="eggNOG" id="COG0289">
    <property type="taxonomic scope" value="Bacteria"/>
</dbReference>
<dbReference type="PROSITE" id="PS01298">
    <property type="entry name" value="DAPB"/>
    <property type="match status" value="1"/>
</dbReference>
<keyword evidence="7 13" id="KW-0520">NAD</keyword>
<evidence type="ECO:0000256" key="10">
    <source>
        <dbReference type="ARBA" id="ARBA00038983"/>
    </source>
</evidence>
<feature type="binding site" evidence="13">
    <location>
        <position position="172"/>
    </location>
    <ligand>
        <name>(S)-2,3,4,5-tetrahydrodipicolinate</name>
        <dbReference type="ChEBI" id="CHEBI:16845"/>
    </ligand>
</feature>
<proteinExistence type="inferred from homology"/>
<dbReference type="EMBL" id="AFBP01000019">
    <property type="protein sequence ID" value="EGG56029.1"/>
    <property type="molecule type" value="Genomic_DNA"/>
</dbReference>
<keyword evidence="6 13" id="KW-0560">Oxidoreductase</keyword>
<comment type="caution">
    <text evidence="13">Lacks conserved residue(s) required for the propagation of feature annotation.</text>
</comment>
<sequence>MSVPVPNYKSNIGVFMVKIAVAGAKGHMGKMIIDAVWNTEGAELVAALAHKGTDKWEADEDAGASLGYNTGVKITDDYNVLRTCSAQVLIDFTRPEGTKEFLKICADVGIGMVIGTTGLDAEGKAAIEESAKVIPIVFSPNMSAGVNVTYKLLELAAKLLKDYDAEIFEMHHSRKVDAPSGTAIAMGKAIAEARGQKLEDVAVWAREGHTGPRIPGSIGFAALRGGDVVGDHQVTFAGNGERIVISHLSSSRAGYAQGAVKAAIWEAGKKPGLYSMSDVLSL</sequence>
<evidence type="ECO:0000256" key="13">
    <source>
        <dbReference type="HAMAP-Rule" id="MF_00102"/>
    </source>
</evidence>
<dbReference type="Pfam" id="PF01113">
    <property type="entry name" value="DapB_N"/>
    <property type="match status" value="1"/>
</dbReference>
<evidence type="ECO:0000256" key="11">
    <source>
        <dbReference type="ARBA" id="ARBA00049080"/>
    </source>
</evidence>
<dbReference type="InterPro" id="IPR022663">
    <property type="entry name" value="DapB_C"/>
</dbReference>
<reference evidence="16 17" key="1">
    <citation type="submission" date="2011-02" db="EMBL/GenBank/DDBJ databases">
        <authorList>
            <person name="Weinstock G."/>
            <person name="Sodergren E."/>
            <person name="Clifton S."/>
            <person name="Fulton L."/>
            <person name="Fulton B."/>
            <person name="Courtney L."/>
            <person name="Fronick C."/>
            <person name="Harrison M."/>
            <person name="Strong C."/>
            <person name="Farmer C."/>
            <person name="Delahaunty K."/>
            <person name="Markovic C."/>
            <person name="Hall O."/>
            <person name="Minx P."/>
            <person name="Tomlinson C."/>
            <person name="Mitreva M."/>
            <person name="Hou S."/>
            <person name="Chen J."/>
            <person name="Wollam A."/>
            <person name="Pepin K.H."/>
            <person name="Johnson M."/>
            <person name="Bhonagiri V."/>
            <person name="Zhang X."/>
            <person name="Suruliraj S."/>
            <person name="Warren W."/>
            <person name="Chinwalla A."/>
            <person name="Mardis E.R."/>
            <person name="Wilson R.K."/>
        </authorList>
    </citation>
    <scope>NUCLEOTIDE SEQUENCE [LARGE SCALE GENOMIC DNA]</scope>
    <source>
        <strain evidence="16 17">YIT 11859</strain>
    </source>
</reference>
<dbReference type="PANTHER" id="PTHR20836">
    <property type="entry name" value="DIHYDRODIPICOLINATE REDUCTASE"/>
    <property type="match status" value="1"/>
</dbReference>
<keyword evidence="3 13" id="KW-0028">Amino-acid biosynthesis</keyword>
<evidence type="ECO:0000256" key="3">
    <source>
        <dbReference type="ARBA" id="ARBA00022605"/>
    </source>
</evidence>
<dbReference type="GO" id="GO:0005829">
    <property type="term" value="C:cytosol"/>
    <property type="evidence" value="ECO:0007669"/>
    <property type="project" value="TreeGrafter"/>
</dbReference>
<evidence type="ECO:0000256" key="12">
    <source>
        <dbReference type="ARBA" id="ARBA00049396"/>
    </source>
</evidence>
<dbReference type="Pfam" id="PF05173">
    <property type="entry name" value="DapB_C"/>
    <property type="match status" value="1"/>
</dbReference>
<feature type="binding site" evidence="13">
    <location>
        <begin position="181"/>
        <end position="182"/>
    </location>
    <ligand>
        <name>(S)-2,3,4,5-tetrahydrodipicolinate</name>
        <dbReference type="ChEBI" id="CHEBI:16845"/>
    </ligand>
</feature>
<dbReference type="HOGENOM" id="CLU_047479_2_1_4"/>
<keyword evidence="2 13" id="KW-0963">Cytoplasm</keyword>
<dbReference type="UniPathway" id="UPA00034">
    <property type="reaction ID" value="UER00018"/>
</dbReference>
<dbReference type="PANTHER" id="PTHR20836:SF0">
    <property type="entry name" value="4-HYDROXY-TETRAHYDRODIPICOLINATE REDUCTASE 1, CHLOROPLASTIC-RELATED"/>
    <property type="match status" value="1"/>
</dbReference>
<keyword evidence="5 13" id="KW-0220">Diaminopimelate biosynthesis</keyword>
<evidence type="ECO:0000256" key="4">
    <source>
        <dbReference type="ARBA" id="ARBA00022857"/>
    </source>
</evidence>
<comment type="caution">
    <text evidence="16">The sequence shown here is derived from an EMBL/GenBank/DDBJ whole genome shotgun (WGS) entry which is preliminary data.</text>
</comment>
<feature type="binding site" evidence="13">
    <location>
        <position position="60"/>
    </location>
    <ligand>
        <name>NAD(+)</name>
        <dbReference type="ChEBI" id="CHEBI:57540"/>
    </ligand>
</feature>
<dbReference type="InterPro" id="IPR036291">
    <property type="entry name" value="NAD(P)-bd_dom_sf"/>
</dbReference>
<comment type="pathway">
    <text evidence="9 13">Amino-acid biosynthesis; L-lysine biosynthesis via DAP pathway; (S)-tetrahydrodipicolinate from L-aspartate: step 4/4.</text>
</comment>
<dbReference type="SUPFAM" id="SSF55347">
    <property type="entry name" value="Glyceraldehyde-3-phosphate dehydrogenase-like, C-terminal domain"/>
    <property type="match status" value="1"/>
</dbReference>
<evidence type="ECO:0000256" key="5">
    <source>
        <dbReference type="ARBA" id="ARBA00022915"/>
    </source>
</evidence>
<dbReference type="AlphaFoldDB" id="F3QJ12"/>
<dbReference type="Gene3D" id="3.40.50.720">
    <property type="entry name" value="NAD(P)-binding Rossmann-like Domain"/>
    <property type="match status" value="1"/>
</dbReference>
<evidence type="ECO:0000256" key="1">
    <source>
        <dbReference type="ARBA" id="ARBA00006642"/>
    </source>
</evidence>
<feature type="domain" description="Dihydrodipicolinate reductase N-terminal" evidence="14">
    <location>
        <begin position="17"/>
        <end position="142"/>
    </location>
</feature>
<feature type="binding site" evidence="13">
    <location>
        <begin position="23"/>
        <end position="28"/>
    </location>
    <ligand>
        <name>NAD(+)</name>
        <dbReference type="ChEBI" id="CHEBI:57540"/>
    </ligand>
</feature>
<protein>
    <recommendedName>
        <fullName evidence="10 13">4-hydroxy-tetrahydrodipicolinate reductase</fullName>
        <shortName evidence="13">HTPA reductase</shortName>
        <ecNumber evidence="10 13">1.17.1.8</ecNumber>
    </recommendedName>
</protein>
<dbReference type="InterPro" id="IPR023940">
    <property type="entry name" value="DHDPR_bac"/>
</dbReference>
<evidence type="ECO:0000256" key="6">
    <source>
        <dbReference type="ARBA" id="ARBA00023002"/>
    </source>
</evidence>
<evidence type="ECO:0000256" key="8">
    <source>
        <dbReference type="ARBA" id="ARBA00023154"/>
    </source>
</evidence>
<feature type="binding site" evidence="13">
    <location>
        <begin position="139"/>
        <end position="142"/>
    </location>
    <ligand>
        <name>NAD(+)</name>
        <dbReference type="ChEBI" id="CHEBI:57540"/>
    </ligand>
</feature>
<accession>F3QJ12</accession>
<feature type="domain" description="Dihydrodipicolinate reductase C-terminal" evidence="15">
    <location>
        <begin position="145"/>
        <end position="280"/>
    </location>
</feature>
<evidence type="ECO:0000313" key="16">
    <source>
        <dbReference type="EMBL" id="EGG56029.1"/>
    </source>
</evidence>
<comment type="function">
    <text evidence="13">Catalyzes the conversion of 4-hydroxy-tetrahydrodipicolinate (HTPA) to tetrahydrodipicolinate.</text>
</comment>
<dbReference type="GO" id="GO:0008839">
    <property type="term" value="F:4-hydroxy-tetrahydrodipicolinate reductase"/>
    <property type="evidence" value="ECO:0007669"/>
    <property type="project" value="UniProtKB-UniRule"/>
</dbReference>
<comment type="catalytic activity">
    <reaction evidence="12 13">
        <text>(S)-2,3,4,5-tetrahydrodipicolinate + NAD(+) + H2O = (2S,4S)-4-hydroxy-2,3,4,5-tetrahydrodipicolinate + NADH + H(+)</text>
        <dbReference type="Rhea" id="RHEA:35323"/>
        <dbReference type="ChEBI" id="CHEBI:15377"/>
        <dbReference type="ChEBI" id="CHEBI:15378"/>
        <dbReference type="ChEBI" id="CHEBI:16845"/>
        <dbReference type="ChEBI" id="CHEBI:57540"/>
        <dbReference type="ChEBI" id="CHEBI:57945"/>
        <dbReference type="ChEBI" id="CHEBI:67139"/>
        <dbReference type="EC" id="1.17.1.8"/>
    </reaction>
</comment>